<dbReference type="NCBIfam" id="TIGR03454">
    <property type="entry name" value="partition_RepB"/>
    <property type="match status" value="1"/>
</dbReference>
<dbReference type="RefSeq" id="WP_182574643.1">
    <property type="nucleotide sequence ID" value="NZ_JACJHY010000015.1"/>
</dbReference>
<dbReference type="SUPFAM" id="SSF109709">
    <property type="entry name" value="KorB DNA-binding domain-like"/>
    <property type="match status" value="1"/>
</dbReference>
<feature type="region of interest" description="Disordered" evidence="2">
    <location>
        <begin position="1"/>
        <end position="22"/>
    </location>
</feature>
<dbReference type="InterPro" id="IPR017819">
    <property type="entry name" value="Plasmid_partition_RepB"/>
</dbReference>
<comment type="similarity">
    <text evidence="1">Belongs to the ParB family.</text>
</comment>
<comment type="caution">
    <text evidence="4">The sequence shown here is derived from an EMBL/GenBank/DDBJ whole genome shotgun (WGS) entry which is preliminary data.</text>
</comment>
<dbReference type="NCBIfam" id="TIGR00180">
    <property type="entry name" value="parB_part"/>
    <property type="match status" value="1"/>
</dbReference>
<evidence type="ECO:0000259" key="3">
    <source>
        <dbReference type="SMART" id="SM00470"/>
    </source>
</evidence>
<dbReference type="Proteomes" id="UP000587524">
    <property type="component" value="Unassembled WGS sequence"/>
</dbReference>
<dbReference type="InterPro" id="IPR037972">
    <property type="entry name" value="RepB_N"/>
</dbReference>
<dbReference type="Pfam" id="PF02195">
    <property type="entry name" value="ParB_N"/>
    <property type="match status" value="1"/>
</dbReference>
<proteinExistence type="inferred from homology"/>
<evidence type="ECO:0000256" key="1">
    <source>
        <dbReference type="ARBA" id="ARBA00006295"/>
    </source>
</evidence>
<gene>
    <name evidence="4" type="ORF">HNQ97_003390</name>
</gene>
<reference evidence="4 5" key="1">
    <citation type="submission" date="2020-08" db="EMBL/GenBank/DDBJ databases">
        <title>Genomic Encyclopedia of Type Strains, Phase IV (KMG-IV): sequencing the most valuable type-strain genomes for metagenomic binning, comparative biology and taxonomic classification.</title>
        <authorList>
            <person name="Goeker M."/>
        </authorList>
    </citation>
    <scope>NUCLEOTIDE SEQUENCE [LARGE SCALE GENOMIC DNA]</scope>
    <source>
        <strain evidence="4 5">DSM 17455</strain>
    </source>
</reference>
<dbReference type="InterPro" id="IPR003115">
    <property type="entry name" value="ParB_N"/>
</dbReference>
<dbReference type="SUPFAM" id="SSF110849">
    <property type="entry name" value="ParB/Sulfiredoxin"/>
    <property type="match status" value="1"/>
</dbReference>
<dbReference type="InterPro" id="IPR050336">
    <property type="entry name" value="Chromosome_partition/occlusion"/>
</dbReference>
<evidence type="ECO:0000313" key="5">
    <source>
        <dbReference type="Proteomes" id="UP000587524"/>
    </source>
</evidence>
<dbReference type="PANTHER" id="PTHR33375">
    <property type="entry name" value="CHROMOSOME-PARTITIONING PROTEIN PARB-RELATED"/>
    <property type="match status" value="1"/>
</dbReference>
<protein>
    <submittedName>
        <fullName evidence="4">ParB family chromosome partitioning protein</fullName>
    </submittedName>
</protein>
<organism evidence="4 5">
    <name type="scientific">Aminobacter ciceronei</name>
    <dbReference type="NCBI Taxonomy" id="150723"/>
    <lineage>
        <taxon>Bacteria</taxon>
        <taxon>Pseudomonadati</taxon>
        <taxon>Pseudomonadota</taxon>
        <taxon>Alphaproteobacteria</taxon>
        <taxon>Hyphomicrobiales</taxon>
        <taxon>Phyllobacteriaceae</taxon>
        <taxon>Aminobacter</taxon>
    </lineage>
</organism>
<feature type="domain" description="ParB-like N-terminal" evidence="3">
    <location>
        <begin position="72"/>
        <end position="163"/>
    </location>
</feature>
<evidence type="ECO:0000313" key="4">
    <source>
        <dbReference type="EMBL" id="MBA9021384.1"/>
    </source>
</evidence>
<dbReference type="InterPro" id="IPR036086">
    <property type="entry name" value="ParB/Sulfiredoxin_sf"/>
</dbReference>
<dbReference type="InterPro" id="IPR004437">
    <property type="entry name" value="ParB/RepB/Spo0J"/>
</dbReference>
<dbReference type="EMBL" id="JACJHZ010000015">
    <property type="protein sequence ID" value="MBA9021384.1"/>
    <property type="molecule type" value="Genomic_DNA"/>
</dbReference>
<dbReference type="Pfam" id="PF07506">
    <property type="entry name" value="RepB"/>
    <property type="match status" value="1"/>
</dbReference>
<dbReference type="Gene3D" id="3.90.1530.30">
    <property type="match status" value="1"/>
</dbReference>
<feature type="compositionally biased region" description="Polar residues" evidence="2">
    <location>
        <begin position="11"/>
        <end position="22"/>
    </location>
</feature>
<evidence type="ECO:0000256" key="2">
    <source>
        <dbReference type="SAM" id="MobiDB-lite"/>
    </source>
</evidence>
<dbReference type="InterPro" id="IPR011111">
    <property type="entry name" value="Plasmid_RepB"/>
</dbReference>
<dbReference type="PANTHER" id="PTHR33375:SF1">
    <property type="entry name" value="CHROMOSOME-PARTITIONING PROTEIN PARB-RELATED"/>
    <property type="match status" value="1"/>
</dbReference>
<keyword evidence="5" id="KW-1185">Reference proteome</keyword>
<sequence>MARKNLIEVSVDNQATETSSPMTAARPIAGFVPPAVRNTPIGGITKTLGNITQKFERAQDIEKQLAEGQTIIEIDPALVDSSFVSDRIGIDAVKLAQLGEQIKDHGQQVPILVRPHPDARGRYQVAYGHRRLAAVKVLGIKVRAVVRELSDDQLVVSQGQENNARTNLSYIERALFAVRLEDRSFSRETIMAALGIDKAALSKMVSVVRQVPIELIEAIGAAPEIGRRRWMELAELLPKANVKNVLASLSEPETKALSSDRRFQAVVDALTTKPEKTPKSIGAFKSWAPDDKSVRVSLKANGKTATIAIGAVNGPLFAAYITDRLDDLYADWQSKQEN</sequence>
<dbReference type="SMART" id="SM00470">
    <property type="entry name" value="ParB"/>
    <property type="match status" value="1"/>
</dbReference>
<dbReference type="Gene3D" id="1.10.10.2830">
    <property type="match status" value="1"/>
</dbReference>
<name>A0ABR6C8Y0_9HYPH</name>
<dbReference type="CDD" id="cd16405">
    <property type="entry name" value="RepB_like_N"/>
    <property type="match status" value="1"/>
</dbReference>
<accession>A0ABR6C8Y0</accession>